<gene>
    <name evidence="2" type="ORF">COU19_00730</name>
</gene>
<evidence type="ECO:0000313" key="2">
    <source>
        <dbReference type="EMBL" id="PIR83398.1"/>
    </source>
</evidence>
<comment type="similarity">
    <text evidence="1">Belongs to the LOG family.</text>
</comment>
<comment type="caution">
    <text evidence="2">The sequence shown here is derived from an EMBL/GenBank/DDBJ whole genome shotgun (WGS) entry which is preliminary data.</text>
</comment>
<dbReference type="SUPFAM" id="SSF102405">
    <property type="entry name" value="MCP/YpsA-like"/>
    <property type="match status" value="1"/>
</dbReference>
<reference evidence="3" key="1">
    <citation type="submission" date="2017-09" db="EMBL/GenBank/DDBJ databases">
        <title>Depth-based differentiation of microbial function through sediment-hosted aquifers and enrichment of novel symbionts in the deep terrestrial subsurface.</title>
        <authorList>
            <person name="Probst A.J."/>
            <person name="Ladd B."/>
            <person name="Jarett J.K."/>
            <person name="Geller-Mcgrath D.E."/>
            <person name="Sieber C.M.K."/>
            <person name="Emerson J.B."/>
            <person name="Anantharaman K."/>
            <person name="Thomas B.C."/>
            <person name="Malmstrom R."/>
            <person name="Stieglmeier M."/>
            <person name="Klingl A."/>
            <person name="Woyke T."/>
            <person name="Ryan C.M."/>
            <person name="Banfield J.F."/>
        </authorList>
    </citation>
    <scope>NUCLEOTIDE SEQUENCE [LARGE SCALE GENOMIC DNA]</scope>
</reference>
<dbReference type="PANTHER" id="PTHR43393:SF3">
    <property type="entry name" value="LYSINE DECARBOXYLASE-LIKE PROTEIN"/>
    <property type="match status" value="1"/>
</dbReference>
<name>A0A2H0UAF9_9BACT</name>
<dbReference type="GO" id="GO:0009691">
    <property type="term" value="P:cytokinin biosynthetic process"/>
    <property type="evidence" value="ECO:0007669"/>
    <property type="project" value="UniProtKB-UniRule"/>
</dbReference>
<protein>
    <recommendedName>
        <fullName evidence="1">Cytokinin riboside 5'-monophosphate phosphoribohydrolase</fullName>
        <ecNumber evidence="1">3.2.2.n1</ecNumber>
    </recommendedName>
</protein>
<dbReference type="Proteomes" id="UP000230179">
    <property type="component" value="Unassembled WGS sequence"/>
</dbReference>
<dbReference type="Pfam" id="PF03641">
    <property type="entry name" value="Lysine_decarbox"/>
    <property type="match status" value="1"/>
</dbReference>
<sequence>MAELLAKSIHEGQRAVPQEHKPLVCKPRVMESWRIFRIMSEFVEGFDILRKYGLAATFFGSARLAPTDPEYKVAQDLAARLSEKGLAIITGGSAGVMRAANQGAFEKGGASVGLNIDLPSKQRDNPFLTESYNFYHFFVRKVMLTYASEVYVYFPGGYGTMDEFFEIITLVQTGKIRRVPIVLIERSYWEPLINFMKKSMLEERGAIDEEDLELYTIVDTVDEAFDYIVANVTC</sequence>
<dbReference type="EMBL" id="PFBL01000005">
    <property type="protein sequence ID" value="PIR83398.1"/>
    <property type="molecule type" value="Genomic_DNA"/>
</dbReference>
<dbReference type="InterPro" id="IPR031100">
    <property type="entry name" value="LOG_fam"/>
</dbReference>
<dbReference type="GO" id="GO:0005829">
    <property type="term" value="C:cytosol"/>
    <property type="evidence" value="ECO:0007669"/>
    <property type="project" value="TreeGrafter"/>
</dbReference>
<dbReference type="InterPro" id="IPR052341">
    <property type="entry name" value="LOG_family_nucleotidases"/>
</dbReference>
<dbReference type="EC" id="3.2.2.n1" evidence="1"/>
<proteinExistence type="inferred from homology"/>
<dbReference type="GO" id="GO:0016787">
    <property type="term" value="F:hydrolase activity"/>
    <property type="evidence" value="ECO:0007669"/>
    <property type="project" value="UniProtKB-KW"/>
</dbReference>
<accession>A0A2H0UAF9</accession>
<dbReference type="NCBIfam" id="TIGR00730">
    <property type="entry name" value="Rossman fold protein, TIGR00730 family"/>
    <property type="match status" value="1"/>
</dbReference>
<organism evidence="2 3">
    <name type="scientific">Candidatus Kaiserbacteria bacterium CG10_big_fil_rev_8_21_14_0_10_56_12</name>
    <dbReference type="NCBI Taxonomy" id="1974611"/>
    <lineage>
        <taxon>Bacteria</taxon>
        <taxon>Candidatus Kaiseribacteriota</taxon>
    </lineage>
</organism>
<dbReference type="AlphaFoldDB" id="A0A2H0UAF9"/>
<dbReference type="PANTHER" id="PTHR43393">
    <property type="entry name" value="CYTOKININ RIBOSIDE 5'-MONOPHOSPHATE PHOSPHORIBOHYDROLASE"/>
    <property type="match status" value="1"/>
</dbReference>
<evidence type="ECO:0000256" key="1">
    <source>
        <dbReference type="RuleBase" id="RU363015"/>
    </source>
</evidence>
<evidence type="ECO:0000313" key="3">
    <source>
        <dbReference type="Proteomes" id="UP000230179"/>
    </source>
</evidence>
<dbReference type="InterPro" id="IPR005269">
    <property type="entry name" value="LOG"/>
</dbReference>
<keyword evidence="1" id="KW-0378">Hydrolase</keyword>
<keyword evidence="1" id="KW-0203">Cytokinin biosynthesis</keyword>
<dbReference type="Gene3D" id="3.40.50.450">
    <property type="match status" value="1"/>
</dbReference>